<keyword evidence="3" id="KW-1185">Reference proteome</keyword>
<evidence type="ECO:0000313" key="3">
    <source>
        <dbReference type="Proteomes" id="UP001159363"/>
    </source>
</evidence>
<dbReference type="Proteomes" id="UP001159363">
    <property type="component" value="Chromosome 2"/>
</dbReference>
<dbReference type="EMBL" id="JARBHB010000002">
    <property type="protein sequence ID" value="KAJ8892647.1"/>
    <property type="molecule type" value="Genomic_DNA"/>
</dbReference>
<reference evidence="2 3" key="1">
    <citation type="submission" date="2023-02" db="EMBL/GenBank/DDBJ databases">
        <title>LHISI_Scaffold_Assembly.</title>
        <authorList>
            <person name="Stuart O.P."/>
            <person name="Cleave R."/>
            <person name="Magrath M.J.L."/>
            <person name="Mikheyev A.S."/>
        </authorList>
    </citation>
    <scope>NUCLEOTIDE SEQUENCE [LARGE SCALE GENOMIC DNA]</scope>
    <source>
        <strain evidence="2">Daus_M_001</strain>
        <tissue evidence="2">Leg muscle</tissue>
    </source>
</reference>
<protein>
    <recommendedName>
        <fullName evidence="1">DDE-1 domain-containing protein</fullName>
    </recommendedName>
</protein>
<proteinExistence type="predicted"/>
<feature type="domain" description="DDE-1" evidence="1">
    <location>
        <begin position="3"/>
        <end position="49"/>
    </location>
</feature>
<organism evidence="2 3">
    <name type="scientific">Dryococelus australis</name>
    <dbReference type="NCBI Taxonomy" id="614101"/>
    <lineage>
        <taxon>Eukaryota</taxon>
        <taxon>Metazoa</taxon>
        <taxon>Ecdysozoa</taxon>
        <taxon>Arthropoda</taxon>
        <taxon>Hexapoda</taxon>
        <taxon>Insecta</taxon>
        <taxon>Pterygota</taxon>
        <taxon>Neoptera</taxon>
        <taxon>Polyneoptera</taxon>
        <taxon>Phasmatodea</taxon>
        <taxon>Verophasmatodea</taxon>
        <taxon>Anareolatae</taxon>
        <taxon>Phasmatidae</taxon>
        <taxon>Eurycanthinae</taxon>
        <taxon>Dryococelus</taxon>
    </lineage>
</organism>
<feature type="non-terminal residue" evidence="2">
    <location>
        <position position="174"/>
    </location>
</feature>
<dbReference type="InterPro" id="IPR004875">
    <property type="entry name" value="DDE_SF_endonuclease_dom"/>
</dbReference>
<name>A0ABQ9I7L4_9NEOP</name>
<evidence type="ECO:0000259" key="1">
    <source>
        <dbReference type="Pfam" id="PF03184"/>
    </source>
</evidence>
<dbReference type="Pfam" id="PF03184">
    <property type="entry name" value="DDE_1"/>
    <property type="match status" value="1"/>
</dbReference>
<gene>
    <name evidence="2" type="ORF">PR048_005228</name>
</gene>
<evidence type="ECO:0000313" key="2">
    <source>
        <dbReference type="EMBL" id="KAJ8892647.1"/>
    </source>
</evidence>
<comment type="caution">
    <text evidence="2">The sequence shown here is derived from an EMBL/GenBank/DDBJ whole genome shotgun (WGS) entry which is preliminary data.</text>
</comment>
<accession>A0ABQ9I7L4</accession>
<sequence length="174" mass="19582">MSRQKQEVLLFLDNCTAHKSISVLENFKVVFLPLNMTSIVQPIDQGVSRMCNHAWEIFKSETILYCFWKAGFTQRRNEIDLRDQNQEGNDEEIRPAVEGFGDLTSSSVSYEESVTMDDDVCVCGEQTDAEDVAEVGSSRVQISGSSDEGIEHSELPVQPLPTSVETIEYIPELR</sequence>